<keyword evidence="4" id="KW-1185">Reference proteome</keyword>
<evidence type="ECO:0000256" key="2">
    <source>
        <dbReference type="SAM" id="SignalP"/>
    </source>
</evidence>
<dbReference type="KEGG" id="noy:EXE57_17295"/>
<dbReference type="RefSeq" id="WP_135079662.1">
    <property type="nucleotide sequence ID" value="NZ_CP038267.1"/>
</dbReference>
<sequence length="342" mass="37307">MEGWLRLTAPAALVTALVLGAGPTPASAQPEPGVGATAPATTKVLLISVDALGSRSVRALGPARAPTLHRMLAEGVGTLEARTARELTETLPNHTSMVTGRRVDDSHGGHGVTWNDERLRPRTVQAAAGHRVGSLFGVVDSRRRDPALFTGKRRLLLFERSWPAAIDRVVLRQSNARLVRMARHDLVTRRRALTMLHLTLPDDVGHEQGFGSPAHLRAVARTDRLLGRLLRAILSRPRLREHLTVVLTSDHGGWGTDGHGAPADPANFRIPFLVWGAGVARGEDLYDLNHERRDPGRRRTSYGDRRQPVRNGDAANLVTELLGLGSVPGSQFDRHQRLDVSR</sequence>
<dbReference type="GO" id="GO:0016787">
    <property type="term" value="F:hydrolase activity"/>
    <property type="evidence" value="ECO:0007669"/>
    <property type="project" value="UniProtKB-ARBA"/>
</dbReference>
<dbReference type="Proteomes" id="UP000294894">
    <property type="component" value="Chromosome"/>
</dbReference>
<dbReference type="InterPro" id="IPR017850">
    <property type="entry name" value="Alkaline_phosphatase_core_sf"/>
</dbReference>
<dbReference type="InterPro" id="IPR002591">
    <property type="entry name" value="Phosphodiest/P_Trfase"/>
</dbReference>
<feature type="chain" id="PRO_5020442441" description="Alkaline phosphatase family protein" evidence="2">
    <location>
        <begin position="29"/>
        <end position="342"/>
    </location>
</feature>
<proteinExistence type="predicted"/>
<name>A0A4P7GPV5_9ACTN</name>
<dbReference type="OrthoDB" id="279982at2"/>
<feature type="signal peptide" evidence="2">
    <location>
        <begin position="1"/>
        <end position="28"/>
    </location>
</feature>
<evidence type="ECO:0000313" key="3">
    <source>
        <dbReference type="EMBL" id="QBR93841.1"/>
    </source>
</evidence>
<dbReference type="Pfam" id="PF01663">
    <property type="entry name" value="Phosphodiest"/>
    <property type="match status" value="2"/>
</dbReference>
<dbReference type="Gene3D" id="3.40.720.10">
    <property type="entry name" value="Alkaline Phosphatase, subunit A"/>
    <property type="match status" value="1"/>
</dbReference>
<dbReference type="PANTHER" id="PTHR10151">
    <property type="entry name" value="ECTONUCLEOTIDE PYROPHOSPHATASE/PHOSPHODIESTERASE"/>
    <property type="match status" value="1"/>
</dbReference>
<dbReference type="EMBL" id="CP038267">
    <property type="protein sequence ID" value="QBR93841.1"/>
    <property type="molecule type" value="Genomic_DNA"/>
</dbReference>
<reference evidence="3 4" key="1">
    <citation type="submission" date="2019-03" db="EMBL/GenBank/DDBJ databases">
        <title>Three New Species of Nocardioides, Nocardioides euryhalodurans sp. nov., Nocardioides seonyuensis sp. nov. and Nocardioides eburneoflavus sp. nov., Iolated from Soil.</title>
        <authorList>
            <person name="Roh S.G."/>
            <person name="Lee C."/>
            <person name="Kim M.-K."/>
            <person name="Kim S.B."/>
        </authorList>
    </citation>
    <scope>NUCLEOTIDE SEQUENCE [LARGE SCALE GENOMIC DNA]</scope>
    <source>
        <strain evidence="3 4">MMS17-SY117</strain>
    </source>
</reference>
<evidence type="ECO:0008006" key="5">
    <source>
        <dbReference type="Google" id="ProtNLM"/>
    </source>
</evidence>
<feature type="region of interest" description="Disordered" evidence="1">
    <location>
        <begin position="290"/>
        <end position="310"/>
    </location>
</feature>
<evidence type="ECO:0000256" key="1">
    <source>
        <dbReference type="SAM" id="MobiDB-lite"/>
    </source>
</evidence>
<accession>A0A4P7GPV5</accession>
<dbReference type="SUPFAM" id="SSF53649">
    <property type="entry name" value="Alkaline phosphatase-like"/>
    <property type="match status" value="1"/>
</dbReference>
<dbReference type="AlphaFoldDB" id="A0A4P7GPV5"/>
<organism evidence="3 4">
    <name type="scientific">Nocardioides euryhalodurans</name>
    <dbReference type="NCBI Taxonomy" id="2518370"/>
    <lineage>
        <taxon>Bacteria</taxon>
        <taxon>Bacillati</taxon>
        <taxon>Actinomycetota</taxon>
        <taxon>Actinomycetes</taxon>
        <taxon>Propionibacteriales</taxon>
        <taxon>Nocardioidaceae</taxon>
        <taxon>Nocardioides</taxon>
    </lineage>
</organism>
<keyword evidence="2" id="KW-0732">Signal</keyword>
<evidence type="ECO:0000313" key="4">
    <source>
        <dbReference type="Proteomes" id="UP000294894"/>
    </source>
</evidence>
<gene>
    <name evidence="3" type="ORF">EXE57_17295</name>
</gene>
<protein>
    <recommendedName>
        <fullName evidence="5">Alkaline phosphatase family protein</fullName>
    </recommendedName>
</protein>
<dbReference type="PANTHER" id="PTHR10151:SF120">
    <property type="entry name" value="BIS(5'-ADENOSYL)-TRIPHOSPHATASE"/>
    <property type="match status" value="1"/>
</dbReference>